<dbReference type="Proteomes" id="UP000485058">
    <property type="component" value="Unassembled WGS sequence"/>
</dbReference>
<evidence type="ECO:0000313" key="2">
    <source>
        <dbReference type="Proteomes" id="UP000485058"/>
    </source>
</evidence>
<dbReference type="AlphaFoldDB" id="A0A699YZB9"/>
<evidence type="ECO:0000313" key="1">
    <source>
        <dbReference type="EMBL" id="GFH08472.1"/>
    </source>
</evidence>
<name>A0A699YZB9_HAELA</name>
<reference evidence="1 2" key="1">
    <citation type="submission" date="2020-02" db="EMBL/GenBank/DDBJ databases">
        <title>Draft genome sequence of Haematococcus lacustris strain NIES-144.</title>
        <authorList>
            <person name="Morimoto D."/>
            <person name="Nakagawa S."/>
            <person name="Yoshida T."/>
            <person name="Sawayama S."/>
        </authorList>
    </citation>
    <scope>NUCLEOTIDE SEQUENCE [LARGE SCALE GENOMIC DNA]</scope>
    <source>
        <strain evidence="1 2">NIES-144</strain>
    </source>
</reference>
<organism evidence="1 2">
    <name type="scientific">Haematococcus lacustris</name>
    <name type="common">Green alga</name>
    <name type="synonym">Haematococcus pluvialis</name>
    <dbReference type="NCBI Taxonomy" id="44745"/>
    <lineage>
        <taxon>Eukaryota</taxon>
        <taxon>Viridiplantae</taxon>
        <taxon>Chlorophyta</taxon>
        <taxon>core chlorophytes</taxon>
        <taxon>Chlorophyceae</taxon>
        <taxon>CS clade</taxon>
        <taxon>Chlamydomonadales</taxon>
        <taxon>Haematococcaceae</taxon>
        <taxon>Haematococcus</taxon>
    </lineage>
</organism>
<dbReference type="OrthoDB" id="20229at2759"/>
<protein>
    <submittedName>
        <fullName evidence="1">Uncharacterized protein</fullName>
    </submittedName>
</protein>
<gene>
    <name evidence="1" type="ORF">HaLaN_03443</name>
</gene>
<sequence length="184" mass="20120">MADSLTFTSLQRFLRSEYYALNTCLIGTYYLFRRAHVGSIVELKTPVDLWKGEFTTLHSAEFRGLEAQVAATLVVTAIFRSYRSTSLDASLATILGFSQLFVIIMSCLVDGAAGLHYLAAFALVFLLVNEPTYTGPSKVDTLTPQTFQEACTSSAAAASGVACVVYLHAPWHARQVALRLRSPL</sequence>
<dbReference type="EMBL" id="BLLF01000163">
    <property type="protein sequence ID" value="GFH08472.1"/>
    <property type="molecule type" value="Genomic_DNA"/>
</dbReference>
<accession>A0A699YZB9</accession>
<keyword evidence="2" id="KW-1185">Reference proteome</keyword>
<comment type="caution">
    <text evidence="1">The sequence shown here is derived from an EMBL/GenBank/DDBJ whole genome shotgun (WGS) entry which is preliminary data.</text>
</comment>
<proteinExistence type="predicted"/>